<evidence type="ECO:0000313" key="2">
    <source>
        <dbReference type="Proteomes" id="UP000198432"/>
    </source>
</evidence>
<dbReference type="InterPro" id="IPR036515">
    <property type="entry name" value="Transposase_17_sf"/>
</dbReference>
<name>A0A239HZK3_9BACT</name>
<dbReference type="GO" id="GO:0003677">
    <property type="term" value="F:DNA binding"/>
    <property type="evidence" value="ECO:0007669"/>
    <property type="project" value="InterPro"/>
</dbReference>
<accession>A0A239HZK3</accession>
<proteinExistence type="predicted"/>
<dbReference type="AlphaFoldDB" id="A0A239HZK3"/>
<dbReference type="Gene3D" id="3.30.70.1290">
    <property type="entry name" value="Transposase IS200-like"/>
    <property type="match status" value="1"/>
</dbReference>
<dbReference type="Proteomes" id="UP000198432">
    <property type="component" value="Unassembled WGS sequence"/>
</dbReference>
<reference evidence="2" key="1">
    <citation type="submission" date="2017-06" db="EMBL/GenBank/DDBJ databases">
        <authorList>
            <person name="Varghese N."/>
            <person name="Submissions S."/>
        </authorList>
    </citation>
    <scope>NUCLEOTIDE SEQUENCE [LARGE SCALE GENOMIC DNA]</scope>
    <source>
        <strain evidence="2">NKM1</strain>
    </source>
</reference>
<sequence length="63" mass="7111">MRISRWRELKACAFSFPRSYTFSTCNDISYYVHNNPVEAGFVSEPEHGKYSSAKVFSGGKGVL</sequence>
<protein>
    <submittedName>
        <fullName evidence="1">Uncharacterized protein</fullName>
    </submittedName>
</protein>
<dbReference type="GO" id="GO:0004803">
    <property type="term" value="F:transposase activity"/>
    <property type="evidence" value="ECO:0007669"/>
    <property type="project" value="InterPro"/>
</dbReference>
<organism evidence="1 2">
    <name type="scientific">Pontibacter ummariensis</name>
    <dbReference type="NCBI Taxonomy" id="1610492"/>
    <lineage>
        <taxon>Bacteria</taxon>
        <taxon>Pseudomonadati</taxon>
        <taxon>Bacteroidota</taxon>
        <taxon>Cytophagia</taxon>
        <taxon>Cytophagales</taxon>
        <taxon>Hymenobacteraceae</taxon>
        <taxon>Pontibacter</taxon>
    </lineage>
</organism>
<evidence type="ECO:0000313" key="1">
    <source>
        <dbReference type="EMBL" id="SNS86508.1"/>
    </source>
</evidence>
<gene>
    <name evidence="1" type="ORF">SAMN06296052_11546</name>
</gene>
<keyword evidence="2" id="KW-1185">Reference proteome</keyword>
<dbReference type="GO" id="GO:0006313">
    <property type="term" value="P:DNA transposition"/>
    <property type="evidence" value="ECO:0007669"/>
    <property type="project" value="InterPro"/>
</dbReference>
<dbReference type="RefSeq" id="WP_089320253.1">
    <property type="nucleotide sequence ID" value="NZ_FZOQ01000015.1"/>
</dbReference>
<dbReference type="EMBL" id="FZOQ01000015">
    <property type="protein sequence ID" value="SNS86508.1"/>
    <property type="molecule type" value="Genomic_DNA"/>
</dbReference>